<feature type="compositionally biased region" description="Polar residues" evidence="5">
    <location>
        <begin position="8"/>
        <end position="22"/>
    </location>
</feature>
<feature type="region of interest" description="Disordered" evidence="5">
    <location>
        <begin position="245"/>
        <end position="277"/>
    </location>
</feature>
<evidence type="ECO:0008006" key="9">
    <source>
        <dbReference type="Google" id="ProtNLM"/>
    </source>
</evidence>
<keyword evidence="3" id="KW-0675">Receptor</keyword>
<feature type="transmembrane region" description="Helical" evidence="6">
    <location>
        <begin position="108"/>
        <end position="129"/>
    </location>
</feature>
<keyword evidence="6" id="KW-0472">Membrane</keyword>
<evidence type="ECO:0000256" key="6">
    <source>
        <dbReference type="SAM" id="Phobius"/>
    </source>
</evidence>
<proteinExistence type="predicted"/>
<dbReference type="InterPro" id="IPR019427">
    <property type="entry name" value="7TM_GPCR_serpentine_rcpt_Srw"/>
</dbReference>
<gene>
    <name evidence="7" type="ORF">BV898_14762</name>
</gene>
<protein>
    <recommendedName>
        <fullName evidence="9">G-protein coupled receptors family 1 profile domain-containing protein</fullName>
    </recommendedName>
</protein>
<comment type="subcellular location">
    <subcellularLocation>
        <location evidence="1">Membrane</location>
        <topology evidence="1">Multi-pass membrane protein</topology>
    </subcellularLocation>
</comment>
<evidence type="ECO:0000313" key="7">
    <source>
        <dbReference type="EMBL" id="OWA50239.1"/>
    </source>
</evidence>
<dbReference type="Gene3D" id="1.20.1070.10">
    <property type="entry name" value="Rhodopsin 7-helix transmembrane proteins"/>
    <property type="match status" value="1"/>
</dbReference>
<feature type="transmembrane region" description="Helical" evidence="6">
    <location>
        <begin position="79"/>
        <end position="96"/>
    </location>
</feature>
<feature type="transmembrane region" description="Helical" evidence="6">
    <location>
        <begin position="43"/>
        <end position="67"/>
    </location>
</feature>
<keyword evidence="6" id="KW-1133">Transmembrane helix</keyword>
<keyword evidence="8" id="KW-1185">Reference proteome</keyword>
<evidence type="ECO:0000256" key="5">
    <source>
        <dbReference type="SAM" id="MobiDB-lite"/>
    </source>
</evidence>
<dbReference type="GO" id="GO:0005886">
    <property type="term" value="C:plasma membrane"/>
    <property type="evidence" value="ECO:0007669"/>
    <property type="project" value="TreeGrafter"/>
</dbReference>
<dbReference type="EMBL" id="MTYJ01000186">
    <property type="protein sequence ID" value="OWA50239.1"/>
    <property type="molecule type" value="Genomic_DNA"/>
</dbReference>
<dbReference type="PANTHER" id="PTHR24243">
    <property type="entry name" value="G-PROTEIN COUPLED RECEPTOR"/>
    <property type="match status" value="1"/>
</dbReference>
<evidence type="ECO:0000256" key="4">
    <source>
        <dbReference type="ARBA" id="ARBA00023224"/>
    </source>
</evidence>
<dbReference type="Proteomes" id="UP000192578">
    <property type="component" value="Unassembled WGS sequence"/>
</dbReference>
<evidence type="ECO:0000256" key="2">
    <source>
        <dbReference type="ARBA" id="ARBA00023040"/>
    </source>
</evidence>
<accession>A0A9X6RJT3</accession>
<feature type="compositionally biased region" description="Low complexity" evidence="5">
    <location>
        <begin position="245"/>
        <end position="260"/>
    </location>
</feature>
<feature type="transmembrane region" description="Helical" evidence="6">
    <location>
        <begin position="165"/>
        <end position="187"/>
    </location>
</feature>
<feature type="transmembrane region" description="Helical" evidence="6">
    <location>
        <begin position="207"/>
        <end position="229"/>
    </location>
</feature>
<reference evidence="8" key="1">
    <citation type="submission" date="2017-01" db="EMBL/GenBank/DDBJ databases">
        <title>Comparative genomics of anhydrobiosis in the tardigrade Hypsibius dujardini.</title>
        <authorList>
            <person name="Yoshida Y."/>
            <person name="Koutsovoulos G."/>
            <person name="Laetsch D."/>
            <person name="Stevens L."/>
            <person name="Kumar S."/>
            <person name="Horikawa D."/>
            <person name="Ishino K."/>
            <person name="Komine S."/>
            <person name="Tomita M."/>
            <person name="Blaxter M."/>
            <person name="Arakawa K."/>
        </authorList>
    </citation>
    <scope>NUCLEOTIDE SEQUENCE [LARGE SCALE GENOMIC DNA]</scope>
    <source>
        <strain evidence="8">Z151</strain>
    </source>
</reference>
<evidence type="ECO:0000256" key="1">
    <source>
        <dbReference type="ARBA" id="ARBA00004141"/>
    </source>
</evidence>
<organism evidence="7 8">
    <name type="scientific">Hypsibius exemplaris</name>
    <name type="common">Freshwater tardigrade</name>
    <dbReference type="NCBI Taxonomy" id="2072580"/>
    <lineage>
        <taxon>Eukaryota</taxon>
        <taxon>Metazoa</taxon>
        <taxon>Ecdysozoa</taxon>
        <taxon>Tardigrada</taxon>
        <taxon>Eutardigrada</taxon>
        <taxon>Parachela</taxon>
        <taxon>Hypsibioidea</taxon>
        <taxon>Hypsibiidae</taxon>
        <taxon>Hypsibius</taxon>
    </lineage>
</organism>
<dbReference type="SUPFAM" id="SSF81321">
    <property type="entry name" value="Family A G protein-coupled receptor-like"/>
    <property type="match status" value="1"/>
</dbReference>
<evidence type="ECO:0000313" key="8">
    <source>
        <dbReference type="Proteomes" id="UP000192578"/>
    </source>
</evidence>
<feature type="region of interest" description="Disordered" evidence="5">
    <location>
        <begin position="1"/>
        <end position="28"/>
    </location>
</feature>
<dbReference type="PANTHER" id="PTHR24243:SF233">
    <property type="entry name" value="THYROTROPIN-RELEASING HORMONE RECEPTOR"/>
    <property type="match status" value="1"/>
</dbReference>
<name>A0A9X6RJT3_HYPEX</name>
<evidence type="ECO:0000256" key="3">
    <source>
        <dbReference type="ARBA" id="ARBA00023170"/>
    </source>
</evidence>
<keyword evidence="6" id="KW-0812">Transmembrane</keyword>
<dbReference type="AlphaFoldDB" id="A0A9X6RJT3"/>
<sequence>MAEIPKAQNLTVPPGNNDSDSLSCHWPQEDEPFPTNSQHFPLLWIYIIGRPILISLGTIGGLLIFLVQIREKKKATTNVYLMVMSLSSICLIQKELPPALETWNATMTKVDVISCVCIWLTLLVTNILLTKAMAKHERARQAMVSESQHDSAKRRSNSKSRTSSILLLCSAVIYSVTQFPFLVYNLLTMAEEPPHCWINIPAKTVAFALVFGGNLSILGYAIDFFVFYLSSRGFRRQVRSLFAPSHGTTGRSSTFSTSDGNSCKRPLQPRVVSRKLP</sequence>
<dbReference type="GO" id="GO:0008528">
    <property type="term" value="F:G protein-coupled peptide receptor activity"/>
    <property type="evidence" value="ECO:0007669"/>
    <property type="project" value="InterPro"/>
</dbReference>
<comment type="caution">
    <text evidence="7">The sequence shown here is derived from an EMBL/GenBank/DDBJ whole genome shotgun (WGS) entry which is preliminary data.</text>
</comment>
<keyword evidence="2" id="KW-0297">G-protein coupled receptor</keyword>
<dbReference type="Pfam" id="PF10324">
    <property type="entry name" value="7TM_GPCR_Srw"/>
    <property type="match status" value="1"/>
</dbReference>
<keyword evidence="4" id="KW-0807">Transducer</keyword>